<gene>
    <name evidence="1" type="ORF">ACFFUA_18145</name>
</gene>
<reference evidence="1 2" key="1">
    <citation type="submission" date="2024-09" db="EMBL/GenBank/DDBJ databases">
        <authorList>
            <person name="Sun Q."/>
            <person name="Mori K."/>
        </authorList>
    </citation>
    <scope>NUCLEOTIDE SEQUENCE [LARGE SCALE GENOMIC DNA]</scope>
    <source>
        <strain evidence="1 2">JCM 9767</strain>
    </source>
</reference>
<dbReference type="Proteomes" id="UP001589753">
    <property type="component" value="Unassembled WGS sequence"/>
</dbReference>
<sequence length="68" mass="6751">MVADPGALAGQPVVRVSVADGADLEGEDVLVIAWNAPTTATAPQGCSPIASLIDESRLRGEGPLGIGP</sequence>
<protein>
    <submittedName>
        <fullName evidence="1">Uncharacterized protein</fullName>
    </submittedName>
</protein>
<evidence type="ECO:0000313" key="2">
    <source>
        <dbReference type="Proteomes" id="UP001589753"/>
    </source>
</evidence>
<name>A0ABV5LB21_9ACTN</name>
<dbReference type="RefSeq" id="WP_380956170.1">
    <property type="nucleotide sequence ID" value="NZ_JBHMDI010000045.1"/>
</dbReference>
<comment type="caution">
    <text evidence="1">The sequence shown here is derived from an EMBL/GenBank/DDBJ whole genome shotgun (WGS) entry which is preliminary data.</text>
</comment>
<accession>A0ABV5LB21</accession>
<evidence type="ECO:0000313" key="1">
    <source>
        <dbReference type="EMBL" id="MFB9349360.1"/>
    </source>
</evidence>
<dbReference type="EMBL" id="JBHMDI010000045">
    <property type="protein sequence ID" value="MFB9349360.1"/>
    <property type="molecule type" value="Genomic_DNA"/>
</dbReference>
<organism evidence="1 2">
    <name type="scientific">Streptomyces heliomycini</name>
    <dbReference type="NCBI Taxonomy" id="284032"/>
    <lineage>
        <taxon>Bacteria</taxon>
        <taxon>Bacillati</taxon>
        <taxon>Actinomycetota</taxon>
        <taxon>Actinomycetes</taxon>
        <taxon>Kitasatosporales</taxon>
        <taxon>Streptomycetaceae</taxon>
        <taxon>Streptomyces</taxon>
    </lineage>
</organism>
<keyword evidence="2" id="KW-1185">Reference proteome</keyword>
<proteinExistence type="predicted"/>